<evidence type="ECO:0000256" key="4">
    <source>
        <dbReference type="ARBA" id="ARBA00022755"/>
    </source>
</evidence>
<comment type="caution">
    <text evidence="11">Lacks conserved residue(s) required for the propagation of feature annotation.</text>
</comment>
<comment type="catalytic activity">
    <reaction evidence="11">
        <text>(6R)-5,10-methylene-5,6,7,8-tetrahydrofolate + NADP(+) = (6R)-5,10-methenyltetrahydrofolate + NADPH</text>
        <dbReference type="Rhea" id="RHEA:22812"/>
        <dbReference type="ChEBI" id="CHEBI:15636"/>
        <dbReference type="ChEBI" id="CHEBI:57455"/>
        <dbReference type="ChEBI" id="CHEBI:57783"/>
        <dbReference type="ChEBI" id="CHEBI:58349"/>
        <dbReference type="EC" id="1.5.1.5"/>
    </reaction>
</comment>
<dbReference type="SUPFAM" id="SSF53223">
    <property type="entry name" value="Aminoacid dehydrogenase-like, N-terminal domain"/>
    <property type="match status" value="1"/>
</dbReference>
<keyword evidence="3 11" id="KW-0028">Amino-acid biosynthesis</keyword>
<dbReference type="CDD" id="cd01080">
    <property type="entry name" value="NAD_bind_m-THF_DH_Cyclohyd"/>
    <property type="match status" value="1"/>
</dbReference>
<dbReference type="Proteomes" id="UP001515780">
    <property type="component" value="Unassembled WGS sequence"/>
</dbReference>
<feature type="binding site" evidence="11">
    <location>
        <begin position="173"/>
        <end position="175"/>
    </location>
    <ligand>
        <name>NADP(+)</name>
        <dbReference type="ChEBI" id="CHEBI:58349"/>
    </ligand>
</feature>
<keyword evidence="8 11" id="KW-0368">Histidine biosynthesis</keyword>
<evidence type="ECO:0000259" key="12">
    <source>
        <dbReference type="Pfam" id="PF00763"/>
    </source>
</evidence>
<evidence type="ECO:0000256" key="8">
    <source>
        <dbReference type="ARBA" id="ARBA00023102"/>
    </source>
</evidence>
<dbReference type="Pfam" id="PF02882">
    <property type="entry name" value="THF_DHG_CYH_C"/>
    <property type="match status" value="1"/>
</dbReference>
<gene>
    <name evidence="11 14" type="primary">folD</name>
    <name evidence="14" type="ORF">F3J37_21050</name>
</gene>
<accession>A0ABX0RVR6</accession>
<evidence type="ECO:0000259" key="13">
    <source>
        <dbReference type="Pfam" id="PF02882"/>
    </source>
</evidence>
<evidence type="ECO:0000313" key="14">
    <source>
        <dbReference type="EMBL" id="NIG21169.1"/>
    </source>
</evidence>
<dbReference type="InterPro" id="IPR046346">
    <property type="entry name" value="Aminoacid_DH-like_N_sf"/>
</dbReference>
<sequence length="299" mass="31552">MTTTLTSQPIAINIDGKKSAAKLLENTAQEVCQLKQQGMTPCLAVVLVGDDAASHVYVRNKLRTAEQVGIKSIELRFDAQLTEARLLATIDELNNDPAVHGILVQLPLPQQINESAIVRAISPVKDVDGFHPQNAGGLVQGQRVITPCTPLGCLLLLQEYGGDLSGKHAVVIGRSNIVGKPMASLLLHAHCSVTTLHSRSRDAAQLARQADILIAAVGQPQMIDASWVKPGALVIDVGINRVTRPDGSTRLVGDVDYDSVSLVAKAITPVPGGVGPMTIACLMQNTVLAAELQLQQAAG</sequence>
<keyword evidence="6 11" id="KW-0521">NADP</keyword>
<keyword evidence="9 11" id="KW-0486">Methionine biosynthesis</keyword>
<evidence type="ECO:0000256" key="7">
    <source>
        <dbReference type="ARBA" id="ARBA00023002"/>
    </source>
</evidence>
<organism evidence="14 15">
    <name type="scientific">Candidatus Pantoea communis</name>
    <dbReference type="NCBI Taxonomy" id="2608354"/>
    <lineage>
        <taxon>Bacteria</taxon>
        <taxon>Pseudomonadati</taxon>
        <taxon>Pseudomonadota</taxon>
        <taxon>Gammaproteobacteria</taxon>
        <taxon>Enterobacterales</taxon>
        <taxon>Erwiniaceae</taxon>
        <taxon>Pantoea</taxon>
    </lineage>
</organism>
<protein>
    <recommendedName>
        <fullName evidence="11">Bifunctional protein FolD</fullName>
    </recommendedName>
    <domain>
        <recommendedName>
            <fullName evidence="11">Methylenetetrahydrofolate dehydrogenase</fullName>
            <ecNumber evidence="11">1.5.1.5</ecNumber>
        </recommendedName>
    </domain>
    <domain>
        <recommendedName>
            <fullName evidence="11">Methenyltetrahydrofolate cyclohydrolase</fullName>
            <ecNumber evidence="11">3.5.4.9</ecNumber>
        </recommendedName>
    </domain>
</protein>
<feature type="binding site" evidence="11">
    <location>
        <position position="239"/>
    </location>
    <ligand>
        <name>NADP(+)</name>
        <dbReference type="ChEBI" id="CHEBI:58349"/>
    </ligand>
</feature>
<dbReference type="PANTHER" id="PTHR48099">
    <property type="entry name" value="C-1-TETRAHYDROFOLATE SYNTHASE, CYTOPLASMIC-RELATED"/>
    <property type="match status" value="1"/>
</dbReference>
<evidence type="ECO:0000256" key="6">
    <source>
        <dbReference type="ARBA" id="ARBA00022857"/>
    </source>
</evidence>
<evidence type="ECO:0000256" key="2">
    <source>
        <dbReference type="ARBA" id="ARBA00022563"/>
    </source>
</evidence>
<keyword evidence="5 11" id="KW-0378">Hydrolase</keyword>
<dbReference type="GO" id="GO:0004477">
    <property type="term" value="F:methenyltetrahydrofolate cyclohydrolase activity"/>
    <property type="evidence" value="ECO:0007669"/>
    <property type="project" value="UniProtKB-EC"/>
</dbReference>
<dbReference type="GO" id="GO:0004488">
    <property type="term" value="F:methylenetetrahydrofolate dehydrogenase (NADP+) activity"/>
    <property type="evidence" value="ECO:0007669"/>
    <property type="project" value="UniProtKB-EC"/>
</dbReference>
<keyword evidence="15" id="KW-1185">Reference proteome</keyword>
<keyword evidence="10 11" id="KW-0511">Multifunctional enzyme</keyword>
<comment type="similarity">
    <text evidence="11">Belongs to the tetrahydrofolate dehydrogenase/cyclohydrolase family.</text>
</comment>
<dbReference type="Gene3D" id="3.40.50.10860">
    <property type="entry name" value="Leucine Dehydrogenase, chain A, domain 1"/>
    <property type="match status" value="1"/>
</dbReference>
<comment type="subunit">
    <text evidence="11">Homodimer.</text>
</comment>
<dbReference type="InterPro" id="IPR036291">
    <property type="entry name" value="NAD(P)-bd_dom_sf"/>
</dbReference>
<comment type="caution">
    <text evidence="14">The sequence shown here is derived from an EMBL/GenBank/DDBJ whole genome shotgun (WGS) entry which is preliminary data.</text>
</comment>
<comment type="catalytic activity">
    <reaction evidence="11">
        <text>(6R)-5,10-methenyltetrahydrofolate + H2O = (6R)-10-formyltetrahydrofolate + H(+)</text>
        <dbReference type="Rhea" id="RHEA:23700"/>
        <dbReference type="ChEBI" id="CHEBI:15377"/>
        <dbReference type="ChEBI" id="CHEBI:15378"/>
        <dbReference type="ChEBI" id="CHEBI:57455"/>
        <dbReference type="ChEBI" id="CHEBI:195366"/>
        <dbReference type="EC" id="3.5.4.9"/>
    </reaction>
</comment>
<comment type="function">
    <text evidence="11">Catalyzes the oxidation of 5,10-methylenetetrahydrofolate to 5,10-methenyltetrahydrofolate and then the hydrolysis of 5,10-methenyltetrahydrofolate to 10-formyltetrahydrofolate.</text>
</comment>
<evidence type="ECO:0000256" key="10">
    <source>
        <dbReference type="ARBA" id="ARBA00023268"/>
    </source>
</evidence>
<evidence type="ECO:0000256" key="3">
    <source>
        <dbReference type="ARBA" id="ARBA00022605"/>
    </source>
</evidence>
<dbReference type="PANTHER" id="PTHR48099:SF5">
    <property type="entry name" value="C-1-TETRAHYDROFOLATE SYNTHASE, CYTOPLASMIC"/>
    <property type="match status" value="1"/>
</dbReference>
<dbReference type="PROSITE" id="PS00767">
    <property type="entry name" value="THF_DHG_CYH_2"/>
    <property type="match status" value="1"/>
</dbReference>
<reference evidence="14 15" key="1">
    <citation type="journal article" date="2019" name="bioRxiv">
        <title>Bacteria contribute to plant secondary compound degradation in a generalist herbivore system.</title>
        <authorList>
            <person name="Francoeur C.B."/>
            <person name="Khadempour L."/>
            <person name="Moreira-Soto R.D."/>
            <person name="Gotting K."/>
            <person name="Book A.J."/>
            <person name="Pinto-Tomas A.A."/>
            <person name="Keefover-Ring K."/>
            <person name="Currie C.R."/>
        </authorList>
    </citation>
    <scope>NUCLEOTIDE SEQUENCE [LARGE SCALE GENOMIC DNA]</scope>
    <source>
        <strain evidence="14">Al-1710</strain>
    </source>
</reference>
<dbReference type="EC" id="1.5.1.5" evidence="11"/>
<dbReference type="EMBL" id="VWXC01000019">
    <property type="protein sequence ID" value="NIG21169.1"/>
    <property type="molecule type" value="Genomic_DNA"/>
</dbReference>
<evidence type="ECO:0000256" key="11">
    <source>
        <dbReference type="HAMAP-Rule" id="MF_01576"/>
    </source>
</evidence>
<proteinExistence type="inferred from homology"/>
<feature type="domain" description="Tetrahydrofolate dehydrogenase/cyclohydrolase NAD(P)-binding" evidence="13">
    <location>
        <begin position="147"/>
        <end position="292"/>
    </location>
</feature>
<dbReference type="Pfam" id="PF00763">
    <property type="entry name" value="THF_DHG_CYH"/>
    <property type="match status" value="1"/>
</dbReference>
<dbReference type="SUPFAM" id="SSF51735">
    <property type="entry name" value="NAD(P)-binding Rossmann-fold domains"/>
    <property type="match status" value="1"/>
</dbReference>
<dbReference type="PRINTS" id="PR00085">
    <property type="entry name" value="THFDHDRGNASE"/>
</dbReference>
<keyword evidence="7 11" id="KW-0560">Oxidoreductase</keyword>
<dbReference type="InterPro" id="IPR020630">
    <property type="entry name" value="THF_DH/CycHdrlase_cat_dom"/>
</dbReference>
<dbReference type="HAMAP" id="MF_01576">
    <property type="entry name" value="THF_DHG_CYH"/>
    <property type="match status" value="1"/>
</dbReference>
<feature type="domain" description="Tetrahydrofolate dehydrogenase/cyclohydrolase catalytic" evidence="12">
    <location>
        <begin position="14"/>
        <end position="128"/>
    </location>
</feature>
<comment type="pathway">
    <text evidence="1 11">One-carbon metabolism; tetrahydrofolate interconversion.</text>
</comment>
<keyword evidence="4 11" id="KW-0658">Purine biosynthesis</keyword>
<dbReference type="RefSeq" id="WP_166935501.1">
    <property type="nucleotide sequence ID" value="NZ_VWXC01000019.1"/>
</dbReference>
<evidence type="ECO:0000256" key="9">
    <source>
        <dbReference type="ARBA" id="ARBA00023167"/>
    </source>
</evidence>
<dbReference type="InterPro" id="IPR000672">
    <property type="entry name" value="THF_DH/CycHdrlase"/>
</dbReference>
<dbReference type="Gene3D" id="3.40.50.720">
    <property type="entry name" value="NAD(P)-binding Rossmann-like Domain"/>
    <property type="match status" value="1"/>
</dbReference>
<dbReference type="EC" id="3.5.4.9" evidence="11"/>
<dbReference type="InterPro" id="IPR020631">
    <property type="entry name" value="THF_DH/CycHdrlase_NAD-bd_dom"/>
</dbReference>
<evidence type="ECO:0000256" key="1">
    <source>
        <dbReference type="ARBA" id="ARBA00004777"/>
    </source>
</evidence>
<evidence type="ECO:0000256" key="5">
    <source>
        <dbReference type="ARBA" id="ARBA00022801"/>
    </source>
</evidence>
<keyword evidence="2 11" id="KW-0554">One-carbon metabolism</keyword>
<dbReference type="NCBIfam" id="NF010785">
    <property type="entry name" value="PRK14188.1"/>
    <property type="match status" value="1"/>
</dbReference>
<evidence type="ECO:0000313" key="15">
    <source>
        <dbReference type="Proteomes" id="UP001515780"/>
    </source>
</evidence>
<dbReference type="InterPro" id="IPR020867">
    <property type="entry name" value="THF_DH/CycHdrlase_CS"/>
</dbReference>
<name>A0ABX0RVR6_9GAMM</name>